<evidence type="ECO:0000256" key="3">
    <source>
        <dbReference type="ARBA" id="ARBA00022642"/>
    </source>
</evidence>
<dbReference type="GO" id="GO:0004515">
    <property type="term" value="F:nicotinate-nucleotide adenylyltransferase activity"/>
    <property type="evidence" value="ECO:0007669"/>
    <property type="project" value="UniProtKB-UniRule"/>
</dbReference>
<dbReference type="RefSeq" id="WP_073047303.1">
    <property type="nucleotide sequence ID" value="NZ_FQZL01000006.1"/>
</dbReference>
<evidence type="ECO:0000256" key="7">
    <source>
        <dbReference type="ARBA" id="ARBA00022840"/>
    </source>
</evidence>
<dbReference type="GO" id="GO:0009435">
    <property type="term" value="P:NAD+ biosynthetic process"/>
    <property type="evidence" value="ECO:0007669"/>
    <property type="project" value="UniProtKB-UniRule"/>
</dbReference>
<keyword evidence="5 10" id="KW-0548">Nucleotidyltransferase</keyword>
<evidence type="ECO:0000256" key="2">
    <source>
        <dbReference type="ARBA" id="ARBA00005019"/>
    </source>
</evidence>
<evidence type="ECO:0000313" key="13">
    <source>
        <dbReference type="Proteomes" id="UP000184052"/>
    </source>
</evidence>
<accession>A0A1M6CY91</accession>
<dbReference type="CDD" id="cd02165">
    <property type="entry name" value="NMNAT"/>
    <property type="match status" value="1"/>
</dbReference>
<keyword evidence="7 10" id="KW-0067">ATP-binding</keyword>
<evidence type="ECO:0000256" key="8">
    <source>
        <dbReference type="ARBA" id="ARBA00023027"/>
    </source>
</evidence>
<dbReference type="NCBIfam" id="NF000840">
    <property type="entry name" value="PRK00071.1-3"/>
    <property type="match status" value="1"/>
</dbReference>
<evidence type="ECO:0000256" key="10">
    <source>
        <dbReference type="HAMAP-Rule" id="MF_00244"/>
    </source>
</evidence>
<gene>
    <name evidence="10" type="primary">nadD</name>
    <name evidence="12" type="ORF">SAMN02745751_00719</name>
</gene>
<dbReference type="InterPro" id="IPR004821">
    <property type="entry name" value="Cyt_trans-like"/>
</dbReference>
<keyword evidence="6 10" id="KW-0547">Nucleotide-binding</keyword>
<dbReference type="EMBL" id="FQZL01000006">
    <property type="protein sequence ID" value="SHI65967.1"/>
    <property type="molecule type" value="Genomic_DNA"/>
</dbReference>
<comment type="similarity">
    <text evidence="10">Belongs to the NadD family.</text>
</comment>
<reference evidence="12 13" key="1">
    <citation type="submission" date="2016-11" db="EMBL/GenBank/DDBJ databases">
        <authorList>
            <person name="Jaros S."/>
            <person name="Januszkiewicz K."/>
            <person name="Wedrychowicz H."/>
        </authorList>
    </citation>
    <scope>NUCLEOTIDE SEQUENCE [LARGE SCALE GENOMIC DNA]</scope>
    <source>
        <strain evidence="12 13">DSM 17477</strain>
    </source>
</reference>
<dbReference type="Pfam" id="PF01467">
    <property type="entry name" value="CTP_transf_like"/>
    <property type="match status" value="1"/>
</dbReference>
<protein>
    <recommendedName>
        <fullName evidence="10">Probable nicotinate-nucleotide adenylyltransferase</fullName>
        <ecNumber evidence="10">2.7.7.18</ecNumber>
    </recommendedName>
    <alternativeName>
        <fullName evidence="10">Deamido-NAD(+) diphosphorylase</fullName>
    </alternativeName>
    <alternativeName>
        <fullName evidence="10">Deamido-NAD(+) pyrophosphorylase</fullName>
    </alternativeName>
    <alternativeName>
        <fullName evidence="10">Nicotinate mononucleotide adenylyltransferase</fullName>
        <shortName evidence="10">NaMN adenylyltransferase</shortName>
    </alternativeName>
</protein>
<dbReference type="InterPro" id="IPR005248">
    <property type="entry name" value="NadD/NMNAT"/>
</dbReference>
<dbReference type="STRING" id="1121476.SAMN02745751_00719"/>
<keyword evidence="13" id="KW-1185">Reference proteome</keyword>
<dbReference type="Proteomes" id="UP000184052">
    <property type="component" value="Unassembled WGS sequence"/>
</dbReference>
<evidence type="ECO:0000256" key="6">
    <source>
        <dbReference type="ARBA" id="ARBA00022741"/>
    </source>
</evidence>
<comment type="pathway">
    <text evidence="2 10">Cofactor biosynthesis; NAD(+) biosynthesis; deamido-NAD(+) from nicotinate D-ribonucleotide: step 1/1.</text>
</comment>
<dbReference type="Gene3D" id="3.40.50.620">
    <property type="entry name" value="HUPs"/>
    <property type="match status" value="1"/>
</dbReference>
<proteinExistence type="inferred from homology"/>
<evidence type="ECO:0000256" key="1">
    <source>
        <dbReference type="ARBA" id="ARBA00002324"/>
    </source>
</evidence>
<dbReference type="InterPro" id="IPR014729">
    <property type="entry name" value="Rossmann-like_a/b/a_fold"/>
</dbReference>
<evidence type="ECO:0000256" key="4">
    <source>
        <dbReference type="ARBA" id="ARBA00022679"/>
    </source>
</evidence>
<keyword evidence="4 10" id="KW-0808">Transferase</keyword>
<dbReference type="PANTHER" id="PTHR39321">
    <property type="entry name" value="NICOTINATE-NUCLEOTIDE ADENYLYLTRANSFERASE-RELATED"/>
    <property type="match status" value="1"/>
</dbReference>
<dbReference type="SUPFAM" id="SSF52374">
    <property type="entry name" value="Nucleotidylyl transferase"/>
    <property type="match status" value="1"/>
</dbReference>
<dbReference type="GO" id="GO:0005524">
    <property type="term" value="F:ATP binding"/>
    <property type="evidence" value="ECO:0007669"/>
    <property type="project" value="UniProtKB-KW"/>
</dbReference>
<evidence type="ECO:0000256" key="9">
    <source>
        <dbReference type="ARBA" id="ARBA00048721"/>
    </source>
</evidence>
<evidence type="ECO:0000256" key="5">
    <source>
        <dbReference type="ARBA" id="ARBA00022695"/>
    </source>
</evidence>
<dbReference type="PANTHER" id="PTHR39321:SF3">
    <property type="entry name" value="PHOSPHOPANTETHEINE ADENYLYLTRANSFERASE"/>
    <property type="match status" value="1"/>
</dbReference>
<feature type="domain" description="Cytidyltransferase-like" evidence="11">
    <location>
        <begin position="6"/>
        <end position="174"/>
    </location>
</feature>
<keyword evidence="3 10" id="KW-0662">Pyridine nucleotide biosynthesis</keyword>
<evidence type="ECO:0000313" key="12">
    <source>
        <dbReference type="EMBL" id="SHI65967.1"/>
    </source>
</evidence>
<dbReference type="AlphaFoldDB" id="A0A1M6CY91"/>
<dbReference type="EC" id="2.7.7.18" evidence="10"/>
<dbReference type="UniPathway" id="UPA00253">
    <property type="reaction ID" value="UER00332"/>
</dbReference>
<organism evidence="12 13">
    <name type="scientific">Dethiosulfatibacter aminovorans DSM 17477</name>
    <dbReference type="NCBI Taxonomy" id="1121476"/>
    <lineage>
        <taxon>Bacteria</taxon>
        <taxon>Bacillati</taxon>
        <taxon>Bacillota</taxon>
        <taxon>Tissierellia</taxon>
        <taxon>Dethiosulfatibacter</taxon>
    </lineage>
</organism>
<dbReference type="NCBIfam" id="TIGR00482">
    <property type="entry name" value="nicotinate (nicotinamide) nucleotide adenylyltransferase"/>
    <property type="match status" value="1"/>
</dbReference>
<keyword evidence="8 10" id="KW-0520">NAD</keyword>
<name>A0A1M6CY91_9FIRM</name>
<sequence>MKKYGIMGGTFDPIHHGHLVIANEVLSLFDLDKIIFIPTGMPPHKIVEGLTSPYHRYMMTQFATMTNPDFDVSDIETKKSTMSYTIDTLKELISGNEEEKFYFITGTDAVLDLPSWKNTEEILSLCTFIAVNRPGYIVDGLDKKIKAITDKYGGEIYITKAPQLHISSTDIRNRIASKRPVKYLLPEMVEQYILKNGLYQEIQLKCL</sequence>
<comment type="function">
    <text evidence="1 10">Catalyzes the reversible adenylation of nicotinate mononucleotide (NaMN) to nicotinic acid adenine dinucleotide (NaAD).</text>
</comment>
<evidence type="ECO:0000259" key="11">
    <source>
        <dbReference type="Pfam" id="PF01467"/>
    </source>
</evidence>
<comment type="catalytic activity">
    <reaction evidence="9 10">
        <text>nicotinate beta-D-ribonucleotide + ATP + H(+) = deamido-NAD(+) + diphosphate</text>
        <dbReference type="Rhea" id="RHEA:22860"/>
        <dbReference type="ChEBI" id="CHEBI:15378"/>
        <dbReference type="ChEBI" id="CHEBI:30616"/>
        <dbReference type="ChEBI" id="CHEBI:33019"/>
        <dbReference type="ChEBI" id="CHEBI:57502"/>
        <dbReference type="ChEBI" id="CHEBI:58437"/>
        <dbReference type="EC" id="2.7.7.18"/>
    </reaction>
</comment>
<dbReference type="NCBIfam" id="TIGR00125">
    <property type="entry name" value="cyt_tran_rel"/>
    <property type="match status" value="1"/>
</dbReference>
<dbReference type="HAMAP" id="MF_00244">
    <property type="entry name" value="NaMN_adenylyltr"/>
    <property type="match status" value="1"/>
</dbReference>